<dbReference type="InterPro" id="IPR001509">
    <property type="entry name" value="Epimerase_deHydtase"/>
</dbReference>
<evidence type="ECO:0000313" key="3">
    <source>
        <dbReference type="Proteomes" id="UP000533080"/>
    </source>
</evidence>
<comment type="caution">
    <text evidence="2">The sequence shown here is derived from an EMBL/GenBank/DDBJ whole genome shotgun (WGS) entry which is preliminary data.</text>
</comment>
<gene>
    <name evidence="2" type="ORF">HNV28_13130</name>
</gene>
<dbReference type="InterPro" id="IPR051783">
    <property type="entry name" value="NAD(P)-dependent_oxidoreduct"/>
</dbReference>
<dbReference type="RefSeq" id="WP_171441558.1">
    <property type="nucleotide sequence ID" value="NZ_JABFNS010000046.1"/>
</dbReference>
<accession>A0A7Y4MRB7</accession>
<dbReference type="Pfam" id="PF01370">
    <property type="entry name" value="Epimerase"/>
    <property type="match status" value="1"/>
</dbReference>
<dbReference type="PANTHER" id="PTHR48079">
    <property type="entry name" value="PROTEIN YEEZ"/>
    <property type="match status" value="1"/>
</dbReference>
<proteinExistence type="predicted"/>
<dbReference type="Gene3D" id="3.40.50.720">
    <property type="entry name" value="NAD(P)-binding Rossmann-like Domain"/>
    <property type="match status" value="1"/>
</dbReference>
<dbReference type="SUPFAM" id="SSF51735">
    <property type="entry name" value="NAD(P)-binding Rossmann-fold domains"/>
    <property type="match status" value="1"/>
</dbReference>
<evidence type="ECO:0000313" key="2">
    <source>
        <dbReference type="EMBL" id="NOJ79272.1"/>
    </source>
</evidence>
<dbReference type="EMBL" id="JABFNT010000035">
    <property type="protein sequence ID" value="NOJ79272.1"/>
    <property type="molecule type" value="Genomic_DNA"/>
</dbReference>
<sequence>MRFLLTGGTGFIGQRLARRIVERGDTLTLMVRASSRRGPLEGLGARFVVADLTTGAGLAEAVRDVDCVLHLAGVTKSREPEGYIEGNAKGTRRLVEAMAALPHPPRLVYCSSLAAAGPSTPERPRREEDPPAPVSIYGRSKLGGEEAVRALADRVPSVIVRPPIVYGPGDVEFLPSLLPMAKLGLALKSGFGPKRYSLIHVDDLCTALLAAAERGPTVSKEDPARGVYAVSDGVEHSWEDVCTAMAGALGKGRPAVLPVPQTVSYVVGLGSEAVARLRGTVPILNRDKVREMRCPAWTCSTERASRELGFLPTIPLAQGLAGTLAAYRDAGGR</sequence>
<reference evidence="2 3" key="1">
    <citation type="submission" date="2020-05" db="EMBL/GenBank/DDBJ databases">
        <authorList>
            <person name="Whitworth D."/>
        </authorList>
    </citation>
    <scope>NUCLEOTIDE SEQUENCE [LARGE SCALE GENOMIC DNA]</scope>
    <source>
        <strain evidence="2 3">AM005</strain>
    </source>
</reference>
<dbReference type="Proteomes" id="UP000533080">
    <property type="component" value="Unassembled WGS sequence"/>
</dbReference>
<dbReference type="PANTHER" id="PTHR48079:SF6">
    <property type="entry name" value="NAD(P)-BINDING DOMAIN-CONTAINING PROTEIN-RELATED"/>
    <property type="match status" value="1"/>
</dbReference>
<name>A0A7Y4MRB7_MYXXA</name>
<evidence type="ECO:0000259" key="1">
    <source>
        <dbReference type="Pfam" id="PF01370"/>
    </source>
</evidence>
<dbReference type="InterPro" id="IPR036291">
    <property type="entry name" value="NAD(P)-bd_dom_sf"/>
</dbReference>
<dbReference type="GO" id="GO:0004029">
    <property type="term" value="F:aldehyde dehydrogenase (NAD+) activity"/>
    <property type="evidence" value="ECO:0007669"/>
    <property type="project" value="TreeGrafter"/>
</dbReference>
<dbReference type="GO" id="GO:0005737">
    <property type="term" value="C:cytoplasm"/>
    <property type="evidence" value="ECO:0007669"/>
    <property type="project" value="TreeGrafter"/>
</dbReference>
<dbReference type="AlphaFoldDB" id="A0A7Y4MRB7"/>
<feature type="domain" description="NAD-dependent epimerase/dehydratase" evidence="1">
    <location>
        <begin position="4"/>
        <end position="214"/>
    </location>
</feature>
<organism evidence="2 3">
    <name type="scientific">Myxococcus xanthus</name>
    <dbReference type="NCBI Taxonomy" id="34"/>
    <lineage>
        <taxon>Bacteria</taxon>
        <taxon>Pseudomonadati</taxon>
        <taxon>Myxococcota</taxon>
        <taxon>Myxococcia</taxon>
        <taxon>Myxococcales</taxon>
        <taxon>Cystobacterineae</taxon>
        <taxon>Myxococcaceae</taxon>
        <taxon>Myxococcus</taxon>
    </lineage>
</organism>
<protein>
    <submittedName>
        <fullName evidence="2">NAD(P)-dependent oxidoreductase</fullName>
    </submittedName>
</protein>